<reference evidence="1 2" key="1">
    <citation type="submission" date="2018-05" db="EMBL/GenBank/DDBJ databases">
        <authorList>
            <person name="Zhang Y.-J."/>
        </authorList>
    </citation>
    <scope>NUCLEOTIDE SEQUENCE [LARGE SCALE GENOMIC DNA]</scope>
    <source>
        <strain evidence="1 2">CY04</strain>
    </source>
</reference>
<organism evidence="1 2">
    <name type="scientific">Parasedimentitalea denitrificans</name>
    <dbReference type="NCBI Taxonomy" id="2211118"/>
    <lineage>
        <taxon>Bacteria</taxon>
        <taxon>Pseudomonadati</taxon>
        <taxon>Pseudomonadota</taxon>
        <taxon>Alphaproteobacteria</taxon>
        <taxon>Rhodobacterales</taxon>
        <taxon>Paracoccaceae</taxon>
        <taxon>Parasedimentitalea</taxon>
    </lineage>
</organism>
<accession>A0ABX0WA84</accession>
<evidence type="ECO:0000313" key="2">
    <source>
        <dbReference type="Proteomes" id="UP001429564"/>
    </source>
</evidence>
<dbReference type="Proteomes" id="UP001429564">
    <property type="component" value="Unassembled WGS sequence"/>
</dbReference>
<proteinExistence type="predicted"/>
<evidence type="ECO:0000313" key="1">
    <source>
        <dbReference type="EMBL" id="NIZ62346.1"/>
    </source>
</evidence>
<comment type="caution">
    <text evidence="1">The sequence shown here is derived from an EMBL/GenBank/DDBJ whole genome shotgun (WGS) entry which is preliminary data.</text>
</comment>
<sequence length="126" mass="14102">MFHNRQNADLRAANRFMQSNLEAVQNASLLLGGPKALNRTHELLDDLRSGTALKRRLKREMGALHDLLTLQNVADQEREECGFFADIDPTDPAIEEICFLSDGLLGILTQTDAEHELPINDLYTAV</sequence>
<keyword evidence="2" id="KW-1185">Reference proteome</keyword>
<gene>
    <name evidence="1" type="ORF">DL239_15340</name>
</gene>
<protein>
    <submittedName>
        <fullName evidence="1">Uncharacterized protein</fullName>
    </submittedName>
</protein>
<dbReference type="RefSeq" id="WP_167684970.1">
    <property type="nucleotide sequence ID" value="NZ_QHLQ01000016.1"/>
</dbReference>
<name>A0ABX0WA84_9RHOB</name>
<dbReference type="EMBL" id="QHLQ01000016">
    <property type="protein sequence ID" value="NIZ62346.1"/>
    <property type="molecule type" value="Genomic_DNA"/>
</dbReference>